<evidence type="ECO:0000256" key="3">
    <source>
        <dbReference type="ARBA" id="ARBA00022884"/>
    </source>
</evidence>
<evidence type="ECO:0000256" key="7">
    <source>
        <dbReference type="HAMAP-Rule" id="MF_01306"/>
    </source>
</evidence>
<sequence length="174" mass="19956">MQKGIMRKRRGTPLSEYGRQLQQKQDLRSQYNLAENQLKNYVQETLGEAGKGDPQELFLQKLEGRLDNVVFRAGFAPSRKQARQMVSHGHFLVNGRKVDVPSFQVKKGDVISPRPSSRERTLFKNAQLSLKKYEAPSWLQLDKEKLEIAVQQLPTLAEAAPSVEIPLIFEFYSR</sequence>
<comment type="function">
    <text evidence="7">With S5 and S12 plays an important role in translational accuracy.</text>
</comment>
<feature type="coiled-coil region" evidence="9">
    <location>
        <begin position="17"/>
        <end position="44"/>
    </location>
</feature>
<dbReference type="GO" id="GO:0042274">
    <property type="term" value="P:ribosomal small subunit biogenesis"/>
    <property type="evidence" value="ECO:0007669"/>
    <property type="project" value="TreeGrafter"/>
</dbReference>
<dbReference type="InterPro" id="IPR022801">
    <property type="entry name" value="Ribosomal_uS4"/>
</dbReference>
<evidence type="ECO:0000256" key="5">
    <source>
        <dbReference type="ARBA" id="ARBA00023274"/>
    </source>
</evidence>
<gene>
    <name evidence="7" type="primary">rpsD</name>
    <name evidence="11" type="ORF">A2672_01510</name>
</gene>
<keyword evidence="5 7" id="KW-0687">Ribonucleoprotein</keyword>
<protein>
    <recommendedName>
        <fullName evidence="6 7">Small ribosomal subunit protein uS4</fullName>
    </recommendedName>
</protein>
<dbReference type="InterPro" id="IPR018079">
    <property type="entry name" value="Ribosomal_uS4_CS"/>
</dbReference>
<dbReference type="PANTHER" id="PTHR11831:SF4">
    <property type="entry name" value="SMALL RIBOSOMAL SUBUNIT PROTEIN US4M"/>
    <property type="match status" value="1"/>
</dbReference>
<evidence type="ECO:0000256" key="9">
    <source>
        <dbReference type="SAM" id="Coils"/>
    </source>
</evidence>
<dbReference type="PROSITE" id="PS50889">
    <property type="entry name" value="S4"/>
    <property type="match status" value="1"/>
</dbReference>
<dbReference type="InterPro" id="IPR002942">
    <property type="entry name" value="S4_RNA-bd"/>
</dbReference>
<organism evidence="11 12">
    <name type="scientific">Candidatus Wildermuthbacteria bacterium RIFCSPHIGHO2_01_FULL_49_22b</name>
    <dbReference type="NCBI Taxonomy" id="1802448"/>
    <lineage>
        <taxon>Bacteria</taxon>
        <taxon>Candidatus Wildermuthiibacteriota</taxon>
    </lineage>
</organism>
<dbReference type="CDD" id="cd00165">
    <property type="entry name" value="S4"/>
    <property type="match status" value="1"/>
</dbReference>
<dbReference type="GO" id="GO:0015935">
    <property type="term" value="C:small ribosomal subunit"/>
    <property type="evidence" value="ECO:0007669"/>
    <property type="project" value="InterPro"/>
</dbReference>
<keyword evidence="3 7" id="KW-0694">RNA-binding</keyword>
<dbReference type="STRING" id="1802448.A2672_01510"/>
<dbReference type="Pfam" id="PF00163">
    <property type="entry name" value="Ribosomal_S4"/>
    <property type="match status" value="1"/>
</dbReference>
<dbReference type="SMART" id="SM00363">
    <property type="entry name" value="S4"/>
    <property type="match status" value="1"/>
</dbReference>
<dbReference type="GO" id="GO:0019843">
    <property type="term" value="F:rRNA binding"/>
    <property type="evidence" value="ECO:0007669"/>
    <property type="project" value="UniProtKB-UniRule"/>
</dbReference>
<dbReference type="Pfam" id="PF01479">
    <property type="entry name" value="S4"/>
    <property type="match status" value="1"/>
</dbReference>
<comment type="caution">
    <text evidence="11">The sequence shown here is derived from an EMBL/GenBank/DDBJ whole genome shotgun (WGS) entry which is preliminary data.</text>
</comment>
<keyword evidence="2 7" id="KW-0699">rRNA-binding</keyword>
<name>A0A1G2QW55_9BACT</name>
<keyword evidence="4 7" id="KW-0689">Ribosomal protein</keyword>
<evidence type="ECO:0000256" key="1">
    <source>
        <dbReference type="ARBA" id="ARBA00007465"/>
    </source>
</evidence>
<keyword evidence="9" id="KW-0175">Coiled coil</keyword>
<feature type="domain" description="RNA-binding S4" evidence="10">
    <location>
        <begin position="64"/>
        <end position="127"/>
    </location>
</feature>
<evidence type="ECO:0000313" key="11">
    <source>
        <dbReference type="EMBL" id="OHA64845.1"/>
    </source>
</evidence>
<accession>A0A1G2QW55</accession>
<dbReference type="NCBIfam" id="NF003717">
    <property type="entry name" value="PRK05327.1"/>
    <property type="match status" value="1"/>
</dbReference>
<dbReference type="Proteomes" id="UP000178065">
    <property type="component" value="Unassembled WGS sequence"/>
</dbReference>
<dbReference type="PROSITE" id="PS00632">
    <property type="entry name" value="RIBOSOMAL_S4"/>
    <property type="match status" value="1"/>
</dbReference>
<dbReference type="HAMAP" id="MF_01306_B">
    <property type="entry name" value="Ribosomal_uS4_B"/>
    <property type="match status" value="1"/>
</dbReference>
<evidence type="ECO:0000259" key="10">
    <source>
        <dbReference type="SMART" id="SM00363"/>
    </source>
</evidence>
<dbReference type="InterPro" id="IPR001912">
    <property type="entry name" value="Ribosomal_uS4_N"/>
</dbReference>
<comment type="subunit">
    <text evidence="7">Part of the 30S ribosomal subunit. Contacts protein S5. The interaction surface between S4 and S5 is involved in control of translational fidelity.</text>
</comment>
<evidence type="ECO:0000256" key="2">
    <source>
        <dbReference type="ARBA" id="ARBA00022730"/>
    </source>
</evidence>
<evidence type="ECO:0000256" key="6">
    <source>
        <dbReference type="ARBA" id="ARBA00035254"/>
    </source>
</evidence>
<evidence type="ECO:0000256" key="8">
    <source>
        <dbReference type="RuleBase" id="RU003699"/>
    </source>
</evidence>
<dbReference type="InterPro" id="IPR005709">
    <property type="entry name" value="Ribosomal_uS4_bac-type"/>
</dbReference>
<dbReference type="FunFam" id="3.10.290.10:FF:000001">
    <property type="entry name" value="30S ribosomal protein S4"/>
    <property type="match status" value="1"/>
</dbReference>
<comment type="function">
    <text evidence="7">One of the primary rRNA binding proteins, it binds directly to 16S rRNA where it nucleates assembly of the body of the 30S subunit.</text>
</comment>
<dbReference type="InterPro" id="IPR036986">
    <property type="entry name" value="S4_RNA-bd_sf"/>
</dbReference>
<dbReference type="GO" id="GO:0006412">
    <property type="term" value="P:translation"/>
    <property type="evidence" value="ECO:0007669"/>
    <property type="project" value="UniProtKB-UniRule"/>
</dbReference>
<comment type="similarity">
    <text evidence="1 7 8">Belongs to the universal ribosomal protein uS4 family.</text>
</comment>
<dbReference type="GO" id="GO:0003735">
    <property type="term" value="F:structural constituent of ribosome"/>
    <property type="evidence" value="ECO:0007669"/>
    <property type="project" value="InterPro"/>
</dbReference>
<dbReference type="PANTHER" id="PTHR11831">
    <property type="entry name" value="30S 40S RIBOSOMAL PROTEIN"/>
    <property type="match status" value="1"/>
</dbReference>
<dbReference type="SUPFAM" id="SSF55174">
    <property type="entry name" value="Alpha-L RNA-binding motif"/>
    <property type="match status" value="1"/>
</dbReference>
<evidence type="ECO:0000256" key="4">
    <source>
        <dbReference type="ARBA" id="ARBA00022980"/>
    </source>
</evidence>
<dbReference type="Gene3D" id="3.10.290.10">
    <property type="entry name" value="RNA-binding S4 domain"/>
    <property type="match status" value="1"/>
</dbReference>
<dbReference type="Gene3D" id="1.10.1050.10">
    <property type="entry name" value="Ribosomal Protein S4 Delta 41, Chain A, domain 1"/>
    <property type="match status" value="1"/>
</dbReference>
<reference evidence="11 12" key="1">
    <citation type="journal article" date="2016" name="Nat. Commun.">
        <title>Thousands of microbial genomes shed light on interconnected biogeochemical processes in an aquifer system.</title>
        <authorList>
            <person name="Anantharaman K."/>
            <person name="Brown C.T."/>
            <person name="Hug L.A."/>
            <person name="Sharon I."/>
            <person name="Castelle C.J."/>
            <person name="Probst A.J."/>
            <person name="Thomas B.C."/>
            <person name="Singh A."/>
            <person name="Wilkins M.J."/>
            <person name="Karaoz U."/>
            <person name="Brodie E.L."/>
            <person name="Williams K.H."/>
            <person name="Hubbard S.S."/>
            <person name="Banfield J.F."/>
        </authorList>
    </citation>
    <scope>NUCLEOTIDE SEQUENCE [LARGE SCALE GENOMIC DNA]</scope>
</reference>
<evidence type="ECO:0000313" key="12">
    <source>
        <dbReference type="Proteomes" id="UP000178065"/>
    </source>
</evidence>
<dbReference type="EMBL" id="MHTT01000027">
    <property type="protein sequence ID" value="OHA64845.1"/>
    <property type="molecule type" value="Genomic_DNA"/>
</dbReference>
<proteinExistence type="inferred from homology"/>
<dbReference type="AlphaFoldDB" id="A0A1G2QW55"/>